<accession>A0A088SQH5</accession>
<reference evidence="1" key="1">
    <citation type="submission" date="2014-08" db="EMBL/GenBank/DDBJ databases">
        <title>Complete mtDNA Sequence of the Mucoralean Fusion Parasite Parasitella parasitica.</title>
        <authorList>
            <person name="Ellenberger S."/>
            <person name="Burmester A."/>
            <person name="Wostemeyer J."/>
        </authorList>
    </citation>
    <scope>NUCLEOTIDE SEQUENCE</scope>
    <source>
        <strain evidence="1">CBS 412.66</strain>
    </source>
</reference>
<dbReference type="EMBL" id="KM382275">
    <property type="protein sequence ID" value="AIO05730.1"/>
    <property type="molecule type" value="Genomic_DNA"/>
</dbReference>
<dbReference type="GeneID" id="20466181"/>
<gene>
    <name evidence="1" type="primary">orf34</name>
</gene>
<organism evidence="1">
    <name type="scientific">Parasitella parasitica</name>
    <dbReference type="NCBI Taxonomy" id="35722"/>
    <lineage>
        <taxon>Eukaryota</taxon>
        <taxon>Fungi</taxon>
        <taxon>Fungi incertae sedis</taxon>
        <taxon>Mucoromycota</taxon>
        <taxon>Mucoromycotina</taxon>
        <taxon>Mucoromycetes</taxon>
        <taxon>Mucorales</taxon>
        <taxon>Mucorineae</taxon>
        <taxon>Mucoraceae</taxon>
        <taxon>Parasitella</taxon>
    </lineage>
</organism>
<sequence>MRMIWSYLTGLLESNGHINIRYNKDLNKVISLAYDFTFNKNNIILYEELKIFIYFGNIYKKYNYTMLHVVSNLEGLGGGVCPTLTRWPGRLVRPGSY</sequence>
<keyword evidence="1" id="KW-0540">Nuclease</keyword>
<protein>
    <submittedName>
        <fullName evidence="1">Endonuclease</fullName>
    </submittedName>
</protein>
<keyword evidence="1" id="KW-0255">Endonuclease</keyword>
<dbReference type="Gene3D" id="3.10.28.10">
    <property type="entry name" value="Homing endonucleases"/>
    <property type="match status" value="1"/>
</dbReference>
<geneLocation type="mitochondrion" evidence="1"/>
<keyword evidence="1" id="KW-0496">Mitochondrion</keyword>
<dbReference type="RefSeq" id="YP_009059680.1">
    <property type="nucleotide sequence ID" value="NC_024944.1"/>
</dbReference>
<keyword evidence="1" id="KW-0378">Hydrolase</keyword>
<proteinExistence type="predicted"/>
<dbReference type="SUPFAM" id="SSF55608">
    <property type="entry name" value="Homing endonucleases"/>
    <property type="match status" value="1"/>
</dbReference>
<dbReference type="GO" id="GO:0004519">
    <property type="term" value="F:endonuclease activity"/>
    <property type="evidence" value="ECO:0007669"/>
    <property type="project" value="UniProtKB-KW"/>
</dbReference>
<name>A0A088SQH5_9FUNG</name>
<dbReference type="InterPro" id="IPR027434">
    <property type="entry name" value="Homing_endonucl"/>
</dbReference>
<dbReference type="AlphaFoldDB" id="A0A088SQH5"/>
<evidence type="ECO:0000313" key="1">
    <source>
        <dbReference type="EMBL" id="AIO05730.1"/>
    </source>
</evidence>